<proteinExistence type="predicted"/>
<reference evidence="1 2" key="1">
    <citation type="journal article" date="2018" name="Microbes Environ.">
        <title>Comparative Genomic Insights into Endofungal Lifestyles of Two Bacterial Endosymbionts, Mycoavidus cysteinexigens and Burkholderia rhizoxinica.</title>
        <authorList>
            <person name="Sharmin D."/>
            <person name="Guo Y."/>
            <person name="Nishizawa T."/>
            <person name="Ohshima S."/>
            <person name="Sato Y."/>
            <person name="Takashima Y."/>
            <person name="Narisawa K."/>
            <person name="Ohta H."/>
        </authorList>
    </citation>
    <scope>NUCLEOTIDE SEQUENCE [LARGE SCALE GENOMIC DNA]</scope>
    <source>
        <strain evidence="1 2">B1-EB</strain>
    </source>
</reference>
<dbReference type="AlphaFoldDB" id="A0A2Z6EWZ6"/>
<organism evidence="1 2">
    <name type="scientific">Mycoavidus cysteinexigens</name>
    <dbReference type="NCBI Taxonomy" id="1553431"/>
    <lineage>
        <taxon>Bacteria</taxon>
        <taxon>Pseudomonadati</taxon>
        <taxon>Pseudomonadota</taxon>
        <taxon>Betaproteobacteria</taxon>
        <taxon>Burkholderiales</taxon>
        <taxon>Burkholderiaceae</taxon>
        <taxon>Mycoavidus</taxon>
    </lineage>
</organism>
<keyword evidence="2" id="KW-1185">Reference proteome</keyword>
<dbReference type="EMBL" id="AP018150">
    <property type="protein sequence ID" value="BBE09977.1"/>
    <property type="molecule type" value="Genomic_DNA"/>
</dbReference>
<sequence>MHARALISRPPESASDKSEKSAFLGVFLENALIITAILMNALSLANKVNTPDFIVAPIQWLAVKQPARHARSSMI</sequence>
<gene>
    <name evidence="1" type="ORF">MCB1EB_1816</name>
</gene>
<protein>
    <submittedName>
        <fullName evidence="1">Uncharacterized protein</fullName>
    </submittedName>
</protein>
<dbReference type="KEGG" id="mcys:MCB1EB_1816"/>
<evidence type="ECO:0000313" key="2">
    <source>
        <dbReference type="Proteomes" id="UP000282597"/>
    </source>
</evidence>
<dbReference type="Proteomes" id="UP000282597">
    <property type="component" value="Chromosome"/>
</dbReference>
<name>A0A2Z6EWZ6_9BURK</name>
<accession>A0A2Z6EWZ6</accession>
<evidence type="ECO:0000313" key="1">
    <source>
        <dbReference type="EMBL" id="BBE09977.1"/>
    </source>
</evidence>